<protein>
    <submittedName>
        <fullName evidence="1">Uncharacterized protein</fullName>
    </submittedName>
</protein>
<dbReference type="Proteomes" id="UP000199423">
    <property type="component" value="Unassembled WGS sequence"/>
</dbReference>
<gene>
    <name evidence="1" type="ORF">SAMN04488557_2910</name>
</gene>
<evidence type="ECO:0000313" key="2">
    <source>
        <dbReference type="Proteomes" id="UP000199423"/>
    </source>
</evidence>
<keyword evidence="2" id="KW-1185">Reference proteome</keyword>
<sequence>MKLSEFTRRARASRLDKKAKYEEAFERARRDLKLSEGTALWSRPATHHTFIRSSSDGADGTTYRKR</sequence>
<dbReference type="AlphaFoldDB" id="A0A1I7NQI7"/>
<proteinExistence type="predicted"/>
<organism evidence="1 2">
    <name type="scientific">Hyphomicrobium facile</name>
    <dbReference type="NCBI Taxonomy" id="51670"/>
    <lineage>
        <taxon>Bacteria</taxon>
        <taxon>Pseudomonadati</taxon>
        <taxon>Pseudomonadota</taxon>
        <taxon>Alphaproteobacteria</taxon>
        <taxon>Hyphomicrobiales</taxon>
        <taxon>Hyphomicrobiaceae</taxon>
        <taxon>Hyphomicrobium</taxon>
    </lineage>
</organism>
<accession>A0A1I7NQI7</accession>
<name>A0A1I7NQI7_9HYPH</name>
<reference evidence="2" key="1">
    <citation type="submission" date="2016-10" db="EMBL/GenBank/DDBJ databases">
        <authorList>
            <person name="Varghese N."/>
            <person name="Submissions S."/>
        </authorList>
    </citation>
    <scope>NUCLEOTIDE SEQUENCE [LARGE SCALE GENOMIC DNA]</scope>
    <source>
        <strain evidence="2">DSM 1565</strain>
    </source>
</reference>
<dbReference type="EMBL" id="FPCH01000003">
    <property type="protein sequence ID" value="SFV36936.1"/>
    <property type="molecule type" value="Genomic_DNA"/>
</dbReference>
<evidence type="ECO:0000313" key="1">
    <source>
        <dbReference type="EMBL" id="SFV36936.1"/>
    </source>
</evidence>